<dbReference type="SUPFAM" id="SSF48452">
    <property type="entry name" value="TPR-like"/>
    <property type="match status" value="1"/>
</dbReference>
<dbReference type="RefSeq" id="WP_172988394.1">
    <property type="nucleotide sequence ID" value="NZ_CP054038.1"/>
</dbReference>
<dbReference type="Proteomes" id="UP000502498">
    <property type="component" value="Chromosome"/>
</dbReference>
<dbReference type="Gene3D" id="1.10.10.10">
    <property type="entry name" value="Winged helix-like DNA-binding domain superfamily/Winged helix DNA-binding domain"/>
    <property type="match status" value="1"/>
</dbReference>
<dbReference type="GO" id="GO:0003677">
    <property type="term" value="F:DNA binding"/>
    <property type="evidence" value="ECO:0007669"/>
    <property type="project" value="InterPro"/>
</dbReference>
<dbReference type="GO" id="GO:0005524">
    <property type="term" value="F:ATP binding"/>
    <property type="evidence" value="ECO:0007669"/>
    <property type="project" value="UniProtKB-KW"/>
</dbReference>
<dbReference type="PANTHER" id="PTHR16305">
    <property type="entry name" value="TESTICULAR SOLUBLE ADENYLYL CYCLASE"/>
    <property type="match status" value="1"/>
</dbReference>
<dbReference type="InterPro" id="IPR016032">
    <property type="entry name" value="Sig_transdc_resp-reg_C-effctor"/>
</dbReference>
<accession>A0A7D4PSN6</accession>
<dbReference type="InterPro" id="IPR003593">
    <property type="entry name" value="AAA+_ATPase"/>
</dbReference>
<sequence>MLVGREAEQQAIGSLIAAARLGTSGVLALTGEAGVGKTALLEQAVGVLGEMRVLRATGVEAEREIPFAMLLQLLRPALDVLDAIPPSQAEVLAAALALPRSPGPSPTGPVDRFAVGAAVLSLLCRFADDVPAAVIVDDLHLADAPSVEALVFAARRLGADAVAVILGVRTPDGEGIVADLPALRISGVGLDDARALVSSTRVVTDEQLELLHRATQGNPLALLELGAGDRAVLDSVESGLPLRVPGALADAFGRRLDGLDGECRAVLLAAAVSGPDLRLVVATCERLGLDPARLADAEEHGLVALSGGRVEFRHPLLRAAAYSASSAPARRETHRAAAEVLPAAESDRRAWHLAEAVWHPDDDIADLLSEAGDRAAGRGAFAVAAAAYERSAHLTVAHRRRGERMLRAAELAWVAGDGGWAQGLLDELPSVESSHVAATAAAVRLRASIAAHTGSLRDAVELFESAADRAESADETAVALADAVHTTMYLGDARAAATLTERLAAVAPRVVGARARAVTLMATGIAGVLAGRGGIDAIHTAAALFETDPGVREEPRRLFWLMLAPLFLRDATSGDRLRELVDEVRGAAGIGALPAVLFHVALDQATTAAYPRGEANYAEAVRLARETGQTTELAMALAGLSRLEARLGRPDDCRVHAEEARRLCRARDIHLGEAWLTYAAGDLALSMGEPERAIDLFGSLLSLLGERGLDDPDLVPAPELVDALVRVGREDEARSTAEGLAADAHRKGQPWARARADRAMGLVAADDDIDRWFRAALERHRDTPDVFETARTLLAYGERLRRARRHVDAREPLRAAHDHFHRLGCALWQDRAAAELAAAGVRVPAAAANATSLLTPQELQVSLLLVDGHTTREAAAALFLSPKTVEYHLRKVYVKLGIGSRPELAALIAGGANGEA</sequence>
<dbReference type="Pfam" id="PF13191">
    <property type="entry name" value="AAA_16"/>
    <property type="match status" value="1"/>
</dbReference>
<dbReference type="InterPro" id="IPR036388">
    <property type="entry name" value="WH-like_DNA-bd_sf"/>
</dbReference>
<dbReference type="GO" id="GO:0005737">
    <property type="term" value="C:cytoplasm"/>
    <property type="evidence" value="ECO:0007669"/>
    <property type="project" value="TreeGrafter"/>
</dbReference>
<evidence type="ECO:0000259" key="3">
    <source>
        <dbReference type="PROSITE" id="PS50043"/>
    </source>
</evidence>
<evidence type="ECO:0000313" key="5">
    <source>
        <dbReference type="Proteomes" id="UP000502498"/>
    </source>
</evidence>
<proteinExistence type="predicted"/>
<dbReference type="PRINTS" id="PR00038">
    <property type="entry name" value="HTHLUXR"/>
</dbReference>
<dbReference type="EMBL" id="CP054038">
    <property type="protein sequence ID" value="QKJ18014.1"/>
    <property type="molecule type" value="Genomic_DNA"/>
</dbReference>
<dbReference type="CDD" id="cd06170">
    <property type="entry name" value="LuxR_C_like"/>
    <property type="match status" value="1"/>
</dbReference>
<dbReference type="SUPFAM" id="SSF46894">
    <property type="entry name" value="C-terminal effector domain of the bipartite response regulators"/>
    <property type="match status" value="1"/>
</dbReference>
<dbReference type="SUPFAM" id="SSF52540">
    <property type="entry name" value="P-loop containing nucleoside triphosphate hydrolases"/>
    <property type="match status" value="1"/>
</dbReference>
<gene>
    <name evidence="4" type="ORF">HQM25_00315</name>
</gene>
<reference evidence="4 5" key="1">
    <citation type="submission" date="2020-05" db="EMBL/GenBank/DDBJ databases">
        <title>Strain PA2F3 complete genome.</title>
        <authorList>
            <person name="Kim Y.-S."/>
            <person name="Kim S.-J."/>
            <person name="Jung H.-k."/>
            <person name="Kim S.-E."/>
            <person name="Kim K.-H."/>
        </authorList>
    </citation>
    <scope>NUCLEOTIDE SEQUENCE [LARGE SCALE GENOMIC DNA]</scope>
    <source>
        <strain evidence="4 5">PA2F3</strain>
    </source>
</reference>
<dbReference type="GO" id="GO:0006355">
    <property type="term" value="P:regulation of DNA-templated transcription"/>
    <property type="evidence" value="ECO:0007669"/>
    <property type="project" value="InterPro"/>
</dbReference>
<feature type="domain" description="HTH luxR-type" evidence="3">
    <location>
        <begin position="847"/>
        <end position="912"/>
    </location>
</feature>
<name>A0A7D4PSN6_9MICO</name>
<dbReference type="InterPro" id="IPR011990">
    <property type="entry name" value="TPR-like_helical_dom_sf"/>
</dbReference>
<keyword evidence="1" id="KW-0547">Nucleotide-binding</keyword>
<protein>
    <submittedName>
        <fullName evidence="4">AAA family ATPase</fullName>
    </submittedName>
</protein>
<dbReference type="InterPro" id="IPR000792">
    <property type="entry name" value="Tscrpt_reg_LuxR_C"/>
</dbReference>
<dbReference type="PANTHER" id="PTHR16305:SF35">
    <property type="entry name" value="TRANSCRIPTIONAL ACTIVATOR DOMAIN"/>
    <property type="match status" value="1"/>
</dbReference>
<organism evidence="4 5">
    <name type="scientific">Microbacterium hominis</name>
    <dbReference type="NCBI Taxonomy" id="162426"/>
    <lineage>
        <taxon>Bacteria</taxon>
        <taxon>Bacillati</taxon>
        <taxon>Actinomycetota</taxon>
        <taxon>Actinomycetes</taxon>
        <taxon>Micrococcales</taxon>
        <taxon>Microbacteriaceae</taxon>
        <taxon>Microbacterium</taxon>
    </lineage>
</organism>
<dbReference type="Pfam" id="PF00196">
    <property type="entry name" value="GerE"/>
    <property type="match status" value="1"/>
</dbReference>
<evidence type="ECO:0000256" key="2">
    <source>
        <dbReference type="ARBA" id="ARBA00022840"/>
    </source>
</evidence>
<dbReference type="InterPro" id="IPR041664">
    <property type="entry name" value="AAA_16"/>
</dbReference>
<dbReference type="Gene3D" id="1.25.40.10">
    <property type="entry name" value="Tetratricopeptide repeat domain"/>
    <property type="match status" value="1"/>
</dbReference>
<dbReference type="SMART" id="SM00382">
    <property type="entry name" value="AAA"/>
    <property type="match status" value="1"/>
</dbReference>
<dbReference type="PROSITE" id="PS50043">
    <property type="entry name" value="HTH_LUXR_2"/>
    <property type="match status" value="1"/>
</dbReference>
<dbReference type="InterPro" id="IPR027417">
    <property type="entry name" value="P-loop_NTPase"/>
</dbReference>
<dbReference type="SMART" id="SM00421">
    <property type="entry name" value="HTH_LUXR"/>
    <property type="match status" value="1"/>
</dbReference>
<keyword evidence="2" id="KW-0067">ATP-binding</keyword>
<evidence type="ECO:0000256" key="1">
    <source>
        <dbReference type="ARBA" id="ARBA00022741"/>
    </source>
</evidence>
<dbReference type="GO" id="GO:0004016">
    <property type="term" value="F:adenylate cyclase activity"/>
    <property type="evidence" value="ECO:0007669"/>
    <property type="project" value="TreeGrafter"/>
</dbReference>
<evidence type="ECO:0000313" key="4">
    <source>
        <dbReference type="EMBL" id="QKJ18014.1"/>
    </source>
</evidence>
<dbReference type="AlphaFoldDB" id="A0A7D4PSN6"/>